<name>A0A9D6Z2U3_9BACT</name>
<accession>A0A9D6Z2U3</accession>
<evidence type="ECO:0000256" key="1">
    <source>
        <dbReference type="SAM" id="SignalP"/>
    </source>
</evidence>
<dbReference type="EMBL" id="JACRDE010000156">
    <property type="protein sequence ID" value="MBI5248922.1"/>
    <property type="molecule type" value="Genomic_DNA"/>
</dbReference>
<dbReference type="Proteomes" id="UP000807825">
    <property type="component" value="Unassembled WGS sequence"/>
</dbReference>
<protein>
    <recommendedName>
        <fullName evidence="4">Neuromedin U</fullName>
    </recommendedName>
</protein>
<feature type="chain" id="PRO_5038560537" description="Neuromedin U" evidence="1">
    <location>
        <begin position="37"/>
        <end position="295"/>
    </location>
</feature>
<dbReference type="AlphaFoldDB" id="A0A9D6Z2U3"/>
<reference evidence="2" key="1">
    <citation type="submission" date="2020-07" db="EMBL/GenBank/DDBJ databases">
        <title>Huge and variable diversity of episymbiotic CPR bacteria and DPANN archaea in groundwater ecosystems.</title>
        <authorList>
            <person name="He C.Y."/>
            <person name="Keren R."/>
            <person name="Whittaker M."/>
            <person name="Farag I.F."/>
            <person name="Doudna J."/>
            <person name="Cate J.H.D."/>
            <person name="Banfield J.F."/>
        </authorList>
    </citation>
    <scope>NUCLEOTIDE SEQUENCE</scope>
    <source>
        <strain evidence="2">NC_groundwater_1664_Pr3_B-0.1um_52_9</strain>
    </source>
</reference>
<proteinExistence type="predicted"/>
<sequence>MRPSGFIVLKKRFPLRSMWAVLAVCAGLMLSPTLSAAQEGNIARDLANPFSSLWSIVNQINFNQLKGGLFKESHTQFNWNLQPVMPLPLNGLYNLINRPVFPYYKNPYLDSAGEIAYASGLGDIQLASLIVPNKTEGIIYGLGVTLIAPTAKDSVHIGQGLWQAGPTAGLFYVSKQFVAGVFPQHWHAVSGVDNEHPSTRLTNLQYAVSYLPTPELTIFTSNNILIDWTKDPENRWTVPVGIGVSYLFTFGKMPISIGINYQTIVKHPADLPHQESIVRLTFTPVIPSPFAKKEE</sequence>
<gene>
    <name evidence="2" type="ORF">HY912_05455</name>
</gene>
<feature type="signal peptide" evidence="1">
    <location>
        <begin position="1"/>
        <end position="36"/>
    </location>
</feature>
<comment type="caution">
    <text evidence="2">The sequence shown here is derived from an EMBL/GenBank/DDBJ whole genome shotgun (WGS) entry which is preliminary data.</text>
</comment>
<evidence type="ECO:0008006" key="4">
    <source>
        <dbReference type="Google" id="ProtNLM"/>
    </source>
</evidence>
<evidence type="ECO:0000313" key="2">
    <source>
        <dbReference type="EMBL" id="MBI5248922.1"/>
    </source>
</evidence>
<keyword evidence="1" id="KW-0732">Signal</keyword>
<evidence type="ECO:0000313" key="3">
    <source>
        <dbReference type="Proteomes" id="UP000807825"/>
    </source>
</evidence>
<organism evidence="2 3">
    <name type="scientific">Desulfomonile tiedjei</name>
    <dbReference type="NCBI Taxonomy" id="2358"/>
    <lineage>
        <taxon>Bacteria</taxon>
        <taxon>Pseudomonadati</taxon>
        <taxon>Thermodesulfobacteriota</taxon>
        <taxon>Desulfomonilia</taxon>
        <taxon>Desulfomonilales</taxon>
        <taxon>Desulfomonilaceae</taxon>
        <taxon>Desulfomonile</taxon>
    </lineage>
</organism>